<sequence>MSRIENLEQSNEGIYTCRASSLFGQAQDSAKLSIQALPKVMINVRTSVQTVMVGNSVEFECHAVGDPEPSVRWSKVGGSLPDHVVVKGHILRIEQVTEADAGQYRCTATNNVGSVQSQVALNIQSLPQIAAQPETKEVTVGSDAIFPCIASGYPVPTITWSKEENELPPKCRQDGHVLTVPAVTHSDSGTYVCTAANKQGKVEAFTRLNVHERVMPYFTQEPLSYLTLPTIKNSYNAFGIKITFRPDNVDGMIIYNGQKRTYGADFISFGLVGGRPEFRFDVGSGMATIRYPTGIKLGEFHTVEIYRNLTHGSLVVDGEAPVNGTSQGKFKGLDLNEELFVGGYPNYTMLAKTAGIKTGFVGCIKQLTIQGDEVIFKDLDKSSTGVSNCPTCKDSPCQRGGVCEDSVASLYKCRCQRGYTGSNCQHHSSMHCHTEACGADATCINRPNGSGYDCRCHLGKSGDKCMAGTLVTTPLFDGEDSYIAYPPLTNIHNDLRIEMVFKPMDPDGLMFFSGGKKVKVEDFVAVSMVNGHVEFRYELGTGQGILRSQEPLSLGEWHRVVAERLDKDGSLKVDNAREITRSSPGQAKGLNIHTPMYLGGVPSMDILPKPANVSMLFDGCIGEVFINGKKMDLSYSFIESRAISQCKVDSPCDHRPCMHGGTCMASFEYEYQCLCPEGYEGERCEIVRDACQVSYHCQNGGSCVSQHCVCPAGYTGRHCEKDSPIEHSAYFHDNGYLALPKPMFPRSAQNSPETIEFEINSVSRDGLILWQGVLGSGESRIESREPVNDGRWHKITAVRTGKDGYIQIDGGSEQHGESQGSSMMVNTKGNIYLGGAPNTKSLTGGKFSSGITGCVRNLSLTNAGPGEQPARPIDLQWFDVDDPSDEGDYELLIDLLGKYHESICPDPIGIEVQTLSGQPASRTGNIFQVYSATQGLVCVNAAQAGGVCADYKVRFICPEEFCSSCRTPWIDRDDPESVGDLETLNLIQMEYPLQVCPQPIAIEVTTLNGTQVQQTASIFQVFDPLQGFACVNGNPSCLDYRVRFTCPQSFCLPKCITQWFDRDNQTGNGDYENLSDLLKEYPGLLCPNPVGIEVQTISGQPAFQTGNVFQAYNPTTGFACVNANQGGEQCADYRVRFLCPNTFCSRCITQWFNRDSPIDRGDYELLPKFLREYAGLVCPDPIGIEVQTTSGQPAFQTGNIFELYDPLQGLLCVNNQQIDRPCEDYMVRFTCPQEFCPK</sequence>
<dbReference type="InterPro" id="IPR003599">
    <property type="entry name" value="Ig_sub"/>
</dbReference>
<comment type="caution">
    <text evidence="12">The sequence shown here is derived from an EMBL/GenBank/DDBJ whole genome shotgun (WGS) entry which is preliminary data.</text>
</comment>
<evidence type="ECO:0000313" key="12">
    <source>
        <dbReference type="EMBL" id="KAA0707144.1"/>
    </source>
</evidence>
<dbReference type="GO" id="GO:0048812">
    <property type="term" value="P:neuron projection morphogenesis"/>
    <property type="evidence" value="ECO:0007669"/>
    <property type="project" value="UniProtKB-ARBA"/>
</dbReference>
<dbReference type="GO" id="GO:0005886">
    <property type="term" value="C:plasma membrane"/>
    <property type="evidence" value="ECO:0007669"/>
    <property type="project" value="UniProtKB-ARBA"/>
</dbReference>
<keyword evidence="2" id="KW-0964">Secreted</keyword>
<dbReference type="Pfam" id="PF12661">
    <property type="entry name" value="hEGF"/>
    <property type="match status" value="1"/>
</dbReference>
<dbReference type="Pfam" id="PF07679">
    <property type="entry name" value="I-set"/>
    <property type="match status" value="2"/>
</dbReference>
<proteinExistence type="predicted"/>
<dbReference type="SMART" id="SM00409">
    <property type="entry name" value="IG"/>
    <property type="match status" value="2"/>
</dbReference>
<comment type="caution">
    <text evidence="8">Lacks conserved residue(s) required for the propagation of feature annotation.</text>
</comment>
<keyword evidence="5" id="KW-0677">Repeat</keyword>
<feature type="domain" description="Laminin G" evidence="9">
    <location>
        <begin position="215"/>
        <end position="392"/>
    </location>
</feature>
<dbReference type="SMART" id="SM00179">
    <property type="entry name" value="EGF_CA"/>
    <property type="match status" value="3"/>
</dbReference>
<reference evidence="12 13" key="1">
    <citation type="journal article" date="2019" name="Mol. Ecol. Resour.">
        <title>Chromosome-level genome assembly of Triplophysa tibetana, a fish adapted to the harsh high-altitude environment of the Tibetan Plateau.</title>
        <authorList>
            <person name="Yang X."/>
            <person name="Liu H."/>
            <person name="Ma Z."/>
            <person name="Zou Y."/>
            <person name="Zou M."/>
            <person name="Mao Y."/>
            <person name="Li X."/>
            <person name="Wang H."/>
            <person name="Chen T."/>
            <person name="Wang W."/>
            <person name="Yang R."/>
        </authorList>
    </citation>
    <scope>NUCLEOTIDE SEQUENCE [LARGE SCALE GENOMIC DNA]</scope>
    <source>
        <strain evidence="12">TTIB1903HZAU</strain>
        <tissue evidence="12">Muscle</tissue>
    </source>
</reference>
<dbReference type="SUPFAM" id="SSF48726">
    <property type="entry name" value="Immunoglobulin"/>
    <property type="match status" value="3"/>
</dbReference>
<gene>
    <name evidence="12" type="ORF">E1301_Tti002465</name>
</gene>
<dbReference type="PROSITE" id="PS50025">
    <property type="entry name" value="LAM_G_DOMAIN"/>
    <property type="match status" value="3"/>
</dbReference>
<dbReference type="FunFam" id="2.60.120.200:FF:000076">
    <property type="entry name" value="basement membrane-specific heparan sulfate proteoglycan core protein-like"/>
    <property type="match status" value="1"/>
</dbReference>
<dbReference type="GO" id="GO:0042063">
    <property type="term" value="P:gliogenesis"/>
    <property type="evidence" value="ECO:0007669"/>
    <property type="project" value="UniProtKB-ARBA"/>
</dbReference>
<evidence type="ECO:0000259" key="11">
    <source>
        <dbReference type="PROSITE" id="PS50835"/>
    </source>
</evidence>
<feature type="disulfide bond" evidence="8">
    <location>
        <begin position="415"/>
        <end position="424"/>
    </location>
</feature>
<evidence type="ECO:0000256" key="2">
    <source>
        <dbReference type="ARBA" id="ARBA00022525"/>
    </source>
</evidence>
<dbReference type="PANTHER" id="PTHR15036">
    <property type="entry name" value="PIKACHURIN-LIKE PROTEIN"/>
    <property type="match status" value="1"/>
</dbReference>
<feature type="disulfide bond" evidence="8">
    <location>
        <begin position="456"/>
        <end position="465"/>
    </location>
</feature>
<protein>
    <submittedName>
        <fullName evidence="12">Basement membrane-specific heparan sulfate proteoglycan core protein</fullName>
    </submittedName>
</protein>
<keyword evidence="3 8" id="KW-0245">EGF-like domain</keyword>
<dbReference type="SMART" id="SM00408">
    <property type="entry name" value="IGc2"/>
    <property type="match status" value="2"/>
</dbReference>
<comment type="subcellular location">
    <subcellularLocation>
        <location evidence="1">Secreted</location>
    </subcellularLocation>
</comment>
<evidence type="ECO:0000256" key="7">
    <source>
        <dbReference type="ARBA" id="ARBA00023180"/>
    </source>
</evidence>
<dbReference type="FunFam" id="2.10.25.10:FF:000185">
    <property type="entry name" value="basement membrane-specific heparan sulfate proteoglycan core protein-like"/>
    <property type="match status" value="1"/>
</dbReference>
<keyword evidence="4" id="KW-0732">Signal</keyword>
<feature type="domain" description="Ig-like" evidence="11">
    <location>
        <begin position="127"/>
        <end position="209"/>
    </location>
</feature>
<dbReference type="FunFam" id="2.60.40.10:FF:000918">
    <property type="entry name" value="Heparan sulfate proteoglycan 2"/>
    <property type="match status" value="1"/>
</dbReference>
<name>A0A5A9NAY4_9TELE</name>
<dbReference type="InterPro" id="IPR025155">
    <property type="entry name" value="WxxW_domain"/>
</dbReference>
<dbReference type="PROSITE" id="PS01186">
    <property type="entry name" value="EGF_2"/>
    <property type="match status" value="3"/>
</dbReference>
<dbReference type="PANTHER" id="PTHR15036:SF85">
    <property type="entry name" value="SP2353, ISOFORM A"/>
    <property type="match status" value="1"/>
</dbReference>
<evidence type="ECO:0000256" key="6">
    <source>
        <dbReference type="ARBA" id="ARBA00023157"/>
    </source>
</evidence>
<dbReference type="InterPro" id="IPR003598">
    <property type="entry name" value="Ig_sub2"/>
</dbReference>
<dbReference type="GO" id="GO:0005604">
    <property type="term" value="C:basement membrane"/>
    <property type="evidence" value="ECO:0007669"/>
    <property type="project" value="UniProtKB-ARBA"/>
</dbReference>
<dbReference type="Proteomes" id="UP000324632">
    <property type="component" value="Chromosome 20"/>
</dbReference>
<feature type="domain" description="EGF-like" evidence="10">
    <location>
        <begin position="388"/>
        <end position="425"/>
    </location>
</feature>
<dbReference type="GO" id="GO:0005576">
    <property type="term" value="C:extracellular region"/>
    <property type="evidence" value="ECO:0007669"/>
    <property type="project" value="UniProtKB-SubCell"/>
</dbReference>
<dbReference type="InterPro" id="IPR007110">
    <property type="entry name" value="Ig-like_dom"/>
</dbReference>
<dbReference type="FunFam" id="2.10.25.10:FF:000230">
    <property type="entry name" value="Delta-like protein"/>
    <property type="match status" value="1"/>
</dbReference>
<evidence type="ECO:0000259" key="9">
    <source>
        <dbReference type="PROSITE" id="PS50025"/>
    </source>
</evidence>
<feature type="domain" description="EGF-like" evidence="10">
    <location>
        <begin position="648"/>
        <end position="685"/>
    </location>
</feature>
<dbReference type="SMART" id="SM00282">
    <property type="entry name" value="LamG"/>
    <property type="match status" value="3"/>
</dbReference>
<evidence type="ECO:0000256" key="3">
    <source>
        <dbReference type="ARBA" id="ARBA00022536"/>
    </source>
</evidence>
<dbReference type="InterPro" id="IPR013783">
    <property type="entry name" value="Ig-like_fold"/>
</dbReference>
<dbReference type="InterPro" id="IPR013032">
    <property type="entry name" value="EGF-like_CS"/>
</dbReference>
<dbReference type="CDD" id="cd00110">
    <property type="entry name" value="LamG"/>
    <property type="match status" value="3"/>
</dbReference>
<dbReference type="CDD" id="cd00054">
    <property type="entry name" value="EGF_CA"/>
    <property type="match status" value="3"/>
</dbReference>
<dbReference type="SMART" id="SM00181">
    <property type="entry name" value="EGF"/>
    <property type="match status" value="4"/>
</dbReference>
<dbReference type="InterPro" id="IPR013320">
    <property type="entry name" value="ConA-like_dom_sf"/>
</dbReference>
<dbReference type="Pfam" id="PF13330">
    <property type="entry name" value="Mucin2_WxxW"/>
    <property type="match status" value="4"/>
</dbReference>
<feature type="domain" description="Ig-like" evidence="11">
    <location>
        <begin position="38"/>
        <end position="122"/>
    </location>
</feature>
<dbReference type="InterPro" id="IPR001881">
    <property type="entry name" value="EGF-like_Ca-bd_dom"/>
</dbReference>
<dbReference type="Gene3D" id="2.60.120.200">
    <property type="match status" value="3"/>
</dbReference>
<dbReference type="InterPro" id="IPR036179">
    <property type="entry name" value="Ig-like_dom_sf"/>
</dbReference>
<dbReference type="FunFam" id="2.60.40.10:FF:000666">
    <property type="entry name" value="basement membrane-specific heparan sulfate proteoglycan core protein-like"/>
    <property type="match status" value="1"/>
</dbReference>
<evidence type="ECO:0000256" key="1">
    <source>
        <dbReference type="ARBA" id="ARBA00004613"/>
    </source>
</evidence>
<feature type="domain" description="EGF-like" evidence="10">
    <location>
        <begin position="687"/>
        <end position="720"/>
    </location>
</feature>
<evidence type="ECO:0000259" key="10">
    <source>
        <dbReference type="PROSITE" id="PS50026"/>
    </source>
</evidence>
<dbReference type="Gene3D" id="2.60.40.10">
    <property type="entry name" value="Immunoglobulins"/>
    <property type="match status" value="3"/>
</dbReference>
<feature type="domain" description="Laminin G" evidence="9">
    <location>
        <begin position="726"/>
        <end position="904"/>
    </location>
</feature>
<dbReference type="FunFam" id="2.60.120.200:FF:000072">
    <property type="entry name" value="basement membrane-specific heparan sulfate proteoglycan core protein-like"/>
    <property type="match status" value="1"/>
</dbReference>
<accession>A0A5A9NAY4</accession>
<dbReference type="PROSITE" id="PS50835">
    <property type="entry name" value="IG_LIKE"/>
    <property type="match status" value="2"/>
</dbReference>
<feature type="disulfide bond" evidence="8">
    <location>
        <begin position="675"/>
        <end position="684"/>
    </location>
</feature>
<keyword evidence="6 8" id="KW-1015">Disulfide bond</keyword>
<dbReference type="InterPro" id="IPR013098">
    <property type="entry name" value="Ig_I-set"/>
</dbReference>
<dbReference type="PROSITE" id="PS50026">
    <property type="entry name" value="EGF_3"/>
    <property type="match status" value="4"/>
</dbReference>
<feature type="domain" description="Laminin G" evidence="9">
    <location>
        <begin position="472"/>
        <end position="652"/>
    </location>
</feature>
<feature type="domain" description="EGF-like" evidence="10">
    <location>
        <begin position="428"/>
        <end position="466"/>
    </location>
</feature>
<dbReference type="SUPFAM" id="SSF57196">
    <property type="entry name" value="EGF/Laminin"/>
    <property type="match status" value="2"/>
</dbReference>
<keyword evidence="7" id="KW-0325">Glycoprotein</keyword>
<dbReference type="InterPro" id="IPR001791">
    <property type="entry name" value="Laminin_G"/>
</dbReference>
<keyword evidence="13" id="KW-1185">Reference proteome</keyword>
<dbReference type="Pfam" id="PF00008">
    <property type="entry name" value="EGF"/>
    <property type="match status" value="2"/>
</dbReference>
<dbReference type="Pfam" id="PF00054">
    <property type="entry name" value="Laminin_G_1"/>
    <property type="match status" value="3"/>
</dbReference>
<dbReference type="SUPFAM" id="SSF49899">
    <property type="entry name" value="Concanavalin A-like lectins/glucanases"/>
    <property type="match status" value="3"/>
</dbReference>
<dbReference type="InterPro" id="IPR000742">
    <property type="entry name" value="EGF"/>
</dbReference>
<dbReference type="Gene3D" id="2.10.25.10">
    <property type="entry name" value="Laminin"/>
    <property type="match status" value="3"/>
</dbReference>
<feature type="disulfide bond" evidence="8">
    <location>
        <begin position="710"/>
        <end position="719"/>
    </location>
</feature>
<dbReference type="EMBL" id="SOYY01000020">
    <property type="protein sequence ID" value="KAA0707144.1"/>
    <property type="molecule type" value="Genomic_DNA"/>
</dbReference>
<feature type="disulfide bond" evidence="8">
    <location>
        <begin position="437"/>
        <end position="454"/>
    </location>
</feature>
<evidence type="ECO:0000256" key="5">
    <source>
        <dbReference type="ARBA" id="ARBA00022737"/>
    </source>
</evidence>
<evidence type="ECO:0000256" key="4">
    <source>
        <dbReference type="ARBA" id="ARBA00022729"/>
    </source>
</evidence>
<evidence type="ECO:0000256" key="8">
    <source>
        <dbReference type="PROSITE-ProRule" id="PRU00076"/>
    </source>
</evidence>
<evidence type="ECO:0000313" key="13">
    <source>
        <dbReference type="Proteomes" id="UP000324632"/>
    </source>
</evidence>
<dbReference type="InterPro" id="IPR050372">
    <property type="entry name" value="Neurexin-related_CASP"/>
</dbReference>
<dbReference type="AlphaFoldDB" id="A0A5A9NAY4"/>
<dbReference type="GO" id="GO:0005509">
    <property type="term" value="F:calcium ion binding"/>
    <property type="evidence" value="ECO:0007669"/>
    <property type="project" value="InterPro"/>
</dbReference>
<dbReference type="PROSITE" id="PS00022">
    <property type="entry name" value="EGF_1"/>
    <property type="match status" value="4"/>
</dbReference>
<organism evidence="12 13">
    <name type="scientific">Triplophysa tibetana</name>
    <dbReference type="NCBI Taxonomy" id="1572043"/>
    <lineage>
        <taxon>Eukaryota</taxon>
        <taxon>Metazoa</taxon>
        <taxon>Chordata</taxon>
        <taxon>Craniata</taxon>
        <taxon>Vertebrata</taxon>
        <taxon>Euteleostomi</taxon>
        <taxon>Actinopterygii</taxon>
        <taxon>Neopterygii</taxon>
        <taxon>Teleostei</taxon>
        <taxon>Ostariophysi</taxon>
        <taxon>Cypriniformes</taxon>
        <taxon>Nemacheilidae</taxon>
        <taxon>Triplophysa</taxon>
    </lineage>
</organism>